<name>A0A9N7TVV7_PLEPL</name>
<evidence type="ECO:0000256" key="10">
    <source>
        <dbReference type="SAM" id="MobiDB-lite"/>
    </source>
</evidence>
<dbReference type="GO" id="GO:0005576">
    <property type="term" value="C:extracellular region"/>
    <property type="evidence" value="ECO:0007669"/>
    <property type="project" value="UniProtKB-SubCell"/>
</dbReference>
<comment type="caution">
    <text evidence="11">The sequence shown here is derived from an EMBL/GenBank/DDBJ whole genome shotgun (WGS) entry which is preliminary data.</text>
</comment>
<dbReference type="EMBL" id="CADEAL010000394">
    <property type="protein sequence ID" value="CAB1419528.1"/>
    <property type="molecule type" value="Genomic_DNA"/>
</dbReference>
<evidence type="ECO:0000256" key="7">
    <source>
        <dbReference type="ARBA" id="ARBA00023136"/>
    </source>
</evidence>
<keyword evidence="12" id="KW-1185">Reference proteome</keyword>
<dbReference type="GO" id="GO:0030667">
    <property type="term" value="C:secretory granule membrane"/>
    <property type="evidence" value="ECO:0007669"/>
    <property type="project" value="TreeGrafter"/>
</dbReference>
<evidence type="ECO:0000256" key="6">
    <source>
        <dbReference type="ARBA" id="ARBA00022729"/>
    </source>
</evidence>
<evidence type="ECO:0000256" key="3">
    <source>
        <dbReference type="ARBA" id="ARBA00013655"/>
    </source>
</evidence>
<dbReference type="Pfam" id="PF15467">
    <property type="entry name" value="SGIII"/>
    <property type="match status" value="1"/>
</dbReference>
<feature type="compositionally biased region" description="Acidic residues" evidence="10">
    <location>
        <begin position="401"/>
        <end position="418"/>
    </location>
</feature>
<dbReference type="GO" id="GO:0030658">
    <property type="term" value="C:transport vesicle membrane"/>
    <property type="evidence" value="ECO:0007669"/>
    <property type="project" value="UniProtKB-SubCell"/>
</dbReference>
<sequence length="673" mass="74186">MTRCFLGKSNMVDKPTGFLPADTGENLKGSQAFGSAAVLRLQRQPEDRKCSPHTEVPFSSSNPLLSSSSFFSSSSSLPPISLLLFLLLLSSSYLPPPPPPPSPPPPPPPHPSVKSQGAGLAARGSITAWAGDAESHTGLRQPPCSSGCNYTELTRFPRSTSGASSTSPPRPVRVTERLQPGIQHQEPDGAELSTRSGLLALNAVSHISAFPTPTAPSDDKTLYNRQLTEEKPLQEQMVEADSVKAAVQSAESRLPTAAKDTESQQDSDDLTVLKSLADSQKSQDSAMAPVKKDDQYIPDESDSTKSRRLAEDYDSTKTGMDDDDPESFRQVDGTMLTAEDIVQKIANKIYEEDDRGVFDRIVSKLLKLGLITDGQADTLEYQVAEALQDLITKNAKKNEIDDAESNDQEIGGEQDDQGSDVNLDTWEPPRRRYNDDEEDEAEDEDEIEDEVDRDVEEDRADAADGALDKDAAGGNEVSPEDGLQDLQYFPNFYRLLRSLNSEKDSQERETLITIMKTLIDFVKMMVKYGTITPEEGVSYLENLDAMIAMQTKNKLGKSLLPDLIGPNGKLLDEDDNTKAEAAKMQKEYENLKDSTKEEQPSSEPNTPGKSEAYLEAIRKNIEWLKKHNKEEGKDDYDLSKLKDFMDQQVDSYIDKGIIAKDEGDTIKRIYGSL</sequence>
<evidence type="ECO:0000256" key="2">
    <source>
        <dbReference type="ARBA" id="ARBA00004613"/>
    </source>
</evidence>
<organism evidence="11 12">
    <name type="scientific">Pleuronectes platessa</name>
    <name type="common">European plaice</name>
    <dbReference type="NCBI Taxonomy" id="8262"/>
    <lineage>
        <taxon>Eukaryota</taxon>
        <taxon>Metazoa</taxon>
        <taxon>Chordata</taxon>
        <taxon>Craniata</taxon>
        <taxon>Vertebrata</taxon>
        <taxon>Euteleostomi</taxon>
        <taxon>Actinopterygii</taxon>
        <taxon>Neopterygii</taxon>
        <taxon>Teleostei</taxon>
        <taxon>Neoteleostei</taxon>
        <taxon>Acanthomorphata</taxon>
        <taxon>Carangaria</taxon>
        <taxon>Pleuronectiformes</taxon>
        <taxon>Pleuronectoidei</taxon>
        <taxon>Pleuronectidae</taxon>
        <taxon>Pleuronectes</taxon>
    </lineage>
</organism>
<evidence type="ECO:0000256" key="1">
    <source>
        <dbReference type="ARBA" id="ARBA00004268"/>
    </source>
</evidence>
<evidence type="ECO:0000256" key="8">
    <source>
        <dbReference type="ARBA" id="ARBA00023329"/>
    </source>
</evidence>
<keyword evidence="4" id="KW-0964">Secreted</keyword>
<feature type="region of interest" description="Disordered" evidence="10">
    <location>
        <begin position="43"/>
        <end position="76"/>
    </location>
</feature>
<feature type="compositionally biased region" description="Basic and acidic residues" evidence="10">
    <location>
        <begin position="43"/>
        <end position="52"/>
    </location>
</feature>
<keyword evidence="8" id="KW-0968">Cytoplasmic vesicle</keyword>
<evidence type="ECO:0000256" key="4">
    <source>
        <dbReference type="ARBA" id="ARBA00022525"/>
    </source>
</evidence>
<feature type="region of interest" description="Disordered" evidence="10">
    <location>
        <begin position="589"/>
        <end position="611"/>
    </location>
</feature>
<feature type="compositionally biased region" description="Basic and acidic residues" evidence="10">
    <location>
        <begin position="217"/>
        <end position="233"/>
    </location>
</feature>
<gene>
    <name evidence="11" type="ORF">PLEPLA_LOCUS7359</name>
</gene>
<keyword evidence="6" id="KW-0732">Signal</keyword>
<feature type="region of interest" description="Disordered" evidence="10">
    <location>
        <begin position="95"/>
        <end position="194"/>
    </location>
</feature>
<feature type="compositionally biased region" description="Basic and acidic residues" evidence="10">
    <location>
        <begin position="460"/>
        <end position="471"/>
    </location>
</feature>
<feature type="compositionally biased region" description="Basic and acidic residues" evidence="10">
    <location>
        <begin position="589"/>
        <end position="599"/>
    </location>
</feature>
<feature type="compositionally biased region" description="Polar residues" evidence="10">
    <location>
        <begin position="143"/>
        <end position="167"/>
    </location>
</feature>
<reference evidence="11" key="1">
    <citation type="submission" date="2020-03" db="EMBL/GenBank/DDBJ databases">
        <authorList>
            <person name="Weist P."/>
        </authorList>
    </citation>
    <scope>NUCLEOTIDE SEQUENCE</scope>
</reference>
<feature type="compositionally biased region" description="Low complexity" evidence="10">
    <location>
        <begin position="57"/>
        <end position="76"/>
    </location>
</feature>
<evidence type="ECO:0000313" key="11">
    <source>
        <dbReference type="EMBL" id="CAB1419528.1"/>
    </source>
</evidence>
<feature type="compositionally biased region" description="Basic and acidic residues" evidence="10">
    <location>
        <begin position="302"/>
        <end position="315"/>
    </location>
</feature>
<dbReference type="SUPFAM" id="SSF101447">
    <property type="entry name" value="Formin homology 2 domain (FH2 domain)"/>
    <property type="match status" value="1"/>
</dbReference>
<comment type="subcellular location">
    <subcellularLocation>
        <location evidence="1">Cytoplasmic vesicle</location>
        <location evidence="1">Secretory vesicle membrane</location>
        <topology evidence="1">Peripheral membrane protein</topology>
    </subcellularLocation>
    <subcellularLocation>
        <location evidence="2">Secreted</location>
    </subcellularLocation>
</comment>
<dbReference type="GO" id="GO:0033366">
    <property type="term" value="P:protein localization to secretory granule"/>
    <property type="evidence" value="ECO:0007669"/>
    <property type="project" value="TreeGrafter"/>
</dbReference>
<dbReference type="InterPro" id="IPR026197">
    <property type="entry name" value="SCG3"/>
</dbReference>
<evidence type="ECO:0000256" key="9">
    <source>
        <dbReference type="ARBA" id="ARBA00033446"/>
    </source>
</evidence>
<dbReference type="Proteomes" id="UP001153269">
    <property type="component" value="Unassembled WGS sequence"/>
</dbReference>
<evidence type="ECO:0000313" key="12">
    <source>
        <dbReference type="Proteomes" id="UP001153269"/>
    </source>
</evidence>
<keyword evidence="5" id="KW-0165">Cleavage on pair of basic residues</keyword>
<feature type="region of interest" description="Disordered" evidence="10">
    <location>
        <begin position="398"/>
        <end position="483"/>
    </location>
</feature>
<feature type="compositionally biased region" description="Pro residues" evidence="10">
    <location>
        <begin position="95"/>
        <end position="111"/>
    </location>
</feature>
<dbReference type="AlphaFoldDB" id="A0A9N7TVV7"/>
<dbReference type="PANTHER" id="PTHR17388">
    <property type="entry name" value="SECRETOGRANIN III"/>
    <property type="match status" value="1"/>
</dbReference>
<dbReference type="PANTHER" id="PTHR17388:SF2">
    <property type="entry name" value="SECRETOGRANIN-3"/>
    <property type="match status" value="1"/>
</dbReference>
<accession>A0A9N7TVV7</accession>
<feature type="region of interest" description="Disordered" evidence="10">
    <location>
        <begin position="208"/>
        <end position="329"/>
    </location>
</feature>
<protein>
    <recommendedName>
        <fullName evidence="3">Secretogranin-3</fullName>
    </recommendedName>
    <alternativeName>
        <fullName evidence="9">Secretogranin III</fullName>
    </alternativeName>
</protein>
<keyword evidence="7" id="KW-0472">Membrane</keyword>
<evidence type="ECO:0000256" key="5">
    <source>
        <dbReference type="ARBA" id="ARBA00022685"/>
    </source>
</evidence>
<proteinExistence type="predicted"/>
<feature type="compositionally biased region" description="Acidic residues" evidence="10">
    <location>
        <begin position="435"/>
        <end position="459"/>
    </location>
</feature>